<feature type="transmembrane region" description="Helical" evidence="2">
    <location>
        <begin position="36"/>
        <end position="56"/>
    </location>
</feature>
<keyword evidence="2" id="KW-1133">Transmembrane helix</keyword>
<gene>
    <name evidence="3" type="ORF">QCA50_006004</name>
</gene>
<sequence>MLRACRSSAFFVATPPSVRCGGLLTSTIQTFMFRSLVLMTLLCVHFFLFITFLRGYKSRMDLYSSSIIPKQAMGTRSFILLISSPTVRTSFTFTHSPRPSSKRPRSGFWTSSTTMRTKERSF</sequence>
<keyword evidence="2" id="KW-0812">Transmembrane</keyword>
<evidence type="ECO:0000313" key="4">
    <source>
        <dbReference type="Proteomes" id="UP001385951"/>
    </source>
</evidence>
<keyword evidence="2" id="KW-0472">Membrane</keyword>
<proteinExistence type="predicted"/>
<accession>A0AAW0GGQ2</accession>
<dbReference type="EMBL" id="JASBNA010000006">
    <property type="protein sequence ID" value="KAK7690902.1"/>
    <property type="molecule type" value="Genomic_DNA"/>
</dbReference>
<reference evidence="3 4" key="1">
    <citation type="submission" date="2022-09" db="EMBL/GenBank/DDBJ databases">
        <authorList>
            <person name="Palmer J.M."/>
        </authorList>
    </citation>
    <scope>NUCLEOTIDE SEQUENCE [LARGE SCALE GENOMIC DNA]</scope>
    <source>
        <strain evidence="3 4">DSM 7382</strain>
    </source>
</reference>
<dbReference type="AlphaFoldDB" id="A0AAW0GGQ2"/>
<evidence type="ECO:0000313" key="3">
    <source>
        <dbReference type="EMBL" id="KAK7690902.1"/>
    </source>
</evidence>
<organism evidence="3 4">
    <name type="scientific">Cerrena zonata</name>
    <dbReference type="NCBI Taxonomy" id="2478898"/>
    <lineage>
        <taxon>Eukaryota</taxon>
        <taxon>Fungi</taxon>
        <taxon>Dikarya</taxon>
        <taxon>Basidiomycota</taxon>
        <taxon>Agaricomycotina</taxon>
        <taxon>Agaricomycetes</taxon>
        <taxon>Polyporales</taxon>
        <taxon>Cerrenaceae</taxon>
        <taxon>Cerrena</taxon>
    </lineage>
</organism>
<comment type="caution">
    <text evidence="3">The sequence shown here is derived from an EMBL/GenBank/DDBJ whole genome shotgun (WGS) entry which is preliminary data.</text>
</comment>
<evidence type="ECO:0000256" key="1">
    <source>
        <dbReference type="SAM" id="MobiDB-lite"/>
    </source>
</evidence>
<keyword evidence="4" id="KW-1185">Reference proteome</keyword>
<dbReference type="Proteomes" id="UP001385951">
    <property type="component" value="Unassembled WGS sequence"/>
</dbReference>
<name>A0AAW0GGQ2_9APHY</name>
<evidence type="ECO:0000256" key="2">
    <source>
        <dbReference type="SAM" id="Phobius"/>
    </source>
</evidence>
<protein>
    <submittedName>
        <fullName evidence="3">Uncharacterized protein</fullName>
    </submittedName>
</protein>
<feature type="region of interest" description="Disordered" evidence="1">
    <location>
        <begin position="92"/>
        <end position="122"/>
    </location>
</feature>